<name>A0A0H5R0P1_9EUKA</name>
<accession>A0A0H5R0P1</accession>
<reference evidence="1" key="1">
    <citation type="submission" date="2015-04" db="EMBL/GenBank/DDBJ databases">
        <title>The genome sequence of the plant pathogenic Rhizarian Plasmodiophora brassicae reveals insights in its biotrophic life cycle and the origin of chitin synthesis.</title>
        <authorList>
            <person name="Schwelm A."/>
            <person name="Fogelqvist J."/>
            <person name="Knaust A."/>
            <person name="Julke S."/>
            <person name="Lilja T."/>
            <person name="Dhandapani V."/>
            <person name="Bonilla-Rosso G."/>
            <person name="Karlsson M."/>
            <person name="Shevchenko A."/>
            <person name="Choi S.R."/>
            <person name="Kim H.G."/>
            <person name="Park J.Y."/>
            <person name="Lim Y.P."/>
            <person name="Ludwig-Muller J."/>
            <person name="Dixelius C."/>
        </authorList>
    </citation>
    <scope>NUCLEOTIDE SEQUENCE</scope>
    <source>
        <tissue evidence="1">Potato root galls</tissue>
    </source>
</reference>
<organism evidence="1">
    <name type="scientific">Spongospora subterranea</name>
    <dbReference type="NCBI Taxonomy" id="70186"/>
    <lineage>
        <taxon>Eukaryota</taxon>
        <taxon>Sar</taxon>
        <taxon>Rhizaria</taxon>
        <taxon>Endomyxa</taxon>
        <taxon>Phytomyxea</taxon>
        <taxon>Plasmodiophorida</taxon>
        <taxon>Plasmodiophoridae</taxon>
        <taxon>Spongospora</taxon>
    </lineage>
</organism>
<dbReference type="EMBL" id="HACM01000887">
    <property type="protein sequence ID" value="CRZ01329.1"/>
    <property type="molecule type" value="Transcribed_RNA"/>
</dbReference>
<proteinExistence type="predicted"/>
<feature type="non-terminal residue" evidence="1">
    <location>
        <position position="1"/>
    </location>
</feature>
<protein>
    <submittedName>
        <fullName evidence="1">Uncharacterized protein</fullName>
    </submittedName>
</protein>
<dbReference type="AlphaFoldDB" id="A0A0H5R0P1"/>
<evidence type="ECO:0000313" key="1">
    <source>
        <dbReference type="EMBL" id="CRZ01329.1"/>
    </source>
</evidence>
<sequence length="122" mass="14116">SYLKSQPKIERSENLLSRRSDTKLCELIQIENNRDQYSALSNAYKYMIWHHLSLFNRIVENAGEHVISYHIDNIEDTVDICAKRSRRRSVIFNQKNFSGTDVPGRLLMAAVDVVSTVFVMVP</sequence>